<sequence>AALSLDKASCCETASSFSLSEEASWSLCVSASALR</sequence>
<dbReference type="Proteomes" id="UP000265520">
    <property type="component" value="Unassembled WGS sequence"/>
</dbReference>
<proteinExistence type="predicted"/>
<accession>A0A392V9F6</accession>
<evidence type="ECO:0000313" key="1">
    <source>
        <dbReference type="EMBL" id="MCI83909.1"/>
    </source>
</evidence>
<keyword evidence="2" id="KW-1185">Reference proteome</keyword>
<protein>
    <submittedName>
        <fullName evidence="1">Uncharacterized protein</fullName>
    </submittedName>
</protein>
<feature type="non-terminal residue" evidence="1">
    <location>
        <position position="1"/>
    </location>
</feature>
<reference evidence="1 2" key="1">
    <citation type="journal article" date="2018" name="Front. Plant Sci.">
        <title>Red Clover (Trifolium pratense) and Zigzag Clover (T. medium) - A Picture of Genomic Similarities and Differences.</title>
        <authorList>
            <person name="Dluhosova J."/>
            <person name="Istvanek J."/>
            <person name="Nedelnik J."/>
            <person name="Repkova J."/>
        </authorList>
    </citation>
    <scope>NUCLEOTIDE SEQUENCE [LARGE SCALE GENOMIC DNA]</scope>
    <source>
        <strain evidence="2">cv. 10/8</strain>
        <tissue evidence="1">Leaf</tissue>
    </source>
</reference>
<name>A0A392V9F6_9FABA</name>
<dbReference type="AlphaFoldDB" id="A0A392V9F6"/>
<organism evidence="1 2">
    <name type="scientific">Trifolium medium</name>
    <dbReference type="NCBI Taxonomy" id="97028"/>
    <lineage>
        <taxon>Eukaryota</taxon>
        <taxon>Viridiplantae</taxon>
        <taxon>Streptophyta</taxon>
        <taxon>Embryophyta</taxon>
        <taxon>Tracheophyta</taxon>
        <taxon>Spermatophyta</taxon>
        <taxon>Magnoliopsida</taxon>
        <taxon>eudicotyledons</taxon>
        <taxon>Gunneridae</taxon>
        <taxon>Pentapetalae</taxon>
        <taxon>rosids</taxon>
        <taxon>fabids</taxon>
        <taxon>Fabales</taxon>
        <taxon>Fabaceae</taxon>
        <taxon>Papilionoideae</taxon>
        <taxon>50 kb inversion clade</taxon>
        <taxon>NPAAA clade</taxon>
        <taxon>Hologalegina</taxon>
        <taxon>IRL clade</taxon>
        <taxon>Trifolieae</taxon>
        <taxon>Trifolium</taxon>
    </lineage>
</organism>
<evidence type="ECO:0000313" key="2">
    <source>
        <dbReference type="Proteomes" id="UP000265520"/>
    </source>
</evidence>
<dbReference type="EMBL" id="LXQA011078172">
    <property type="protein sequence ID" value="MCI83909.1"/>
    <property type="molecule type" value="Genomic_DNA"/>
</dbReference>
<comment type="caution">
    <text evidence="1">The sequence shown here is derived from an EMBL/GenBank/DDBJ whole genome shotgun (WGS) entry which is preliminary data.</text>
</comment>